<comment type="caution">
    <text evidence="2">The sequence shown here is derived from an EMBL/GenBank/DDBJ whole genome shotgun (WGS) entry which is preliminary data.</text>
</comment>
<dbReference type="RefSeq" id="WP_171189495.1">
    <property type="nucleotide sequence ID" value="NZ_WTPX01000170.1"/>
</dbReference>
<organism evidence="2 3">
    <name type="scientific">Alienimonas chondri</name>
    <dbReference type="NCBI Taxonomy" id="2681879"/>
    <lineage>
        <taxon>Bacteria</taxon>
        <taxon>Pseudomonadati</taxon>
        <taxon>Planctomycetota</taxon>
        <taxon>Planctomycetia</taxon>
        <taxon>Planctomycetales</taxon>
        <taxon>Planctomycetaceae</taxon>
        <taxon>Alienimonas</taxon>
    </lineage>
</organism>
<keyword evidence="3" id="KW-1185">Reference proteome</keyword>
<evidence type="ECO:0000313" key="3">
    <source>
        <dbReference type="Proteomes" id="UP000609651"/>
    </source>
</evidence>
<accession>A0ABX1VM11</accession>
<evidence type="ECO:0000256" key="1">
    <source>
        <dbReference type="SAM" id="MobiDB-lite"/>
    </source>
</evidence>
<dbReference type="PANTHER" id="PTHR16222">
    <property type="entry name" value="ADP-RIBOSYLGLYCOHYDROLASE"/>
    <property type="match status" value="1"/>
</dbReference>
<sequence length="417" mass="43268">MNAALPEHADRLAGCLLGTAVGDALGLPRENLSPRRAALLFPGPVRHGLLPAVRSVGGSCWRGMVSDDTEHTVLTALALIEEPDDPARFAHALARRLKWWLAGGPCGLGKATLTACLRLCVGVSPDRSGVNSAGNGPVMRAAILGAFFPGSENGEPDRRRAFVEVSARLTHTDPRAVAGAQIIAHAAALASRPNSLNDPAATLALLITETNEPELRTVLEQAAAALKRGDDGPALAAALDWPRGGPSGFVLHTVPAILWAWLAGATAHSNGLPARRASVGRASGDTSQPPSAAPRADACASGWYEPSQEMRDGIERALRLGGDADSTAAVVGALAGCAGGTAALPAEWLAGLLEWPRGERWMRRCADRLADAPTESAVDRAAALRSLRVSPGAVPARNAAFLALVLGHALRRLAPPW</sequence>
<gene>
    <name evidence="2" type="ORF">LzC2_36910</name>
</gene>
<dbReference type="InterPro" id="IPR005502">
    <property type="entry name" value="Ribosyl_crysJ1"/>
</dbReference>
<dbReference type="InterPro" id="IPR050792">
    <property type="entry name" value="ADP-ribosylglycohydrolase"/>
</dbReference>
<feature type="region of interest" description="Disordered" evidence="1">
    <location>
        <begin position="276"/>
        <end position="298"/>
    </location>
</feature>
<dbReference type="Gene3D" id="1.10.4080.10">
    <property type="entry name" value="ADP-ribosylation/Crystallin J1"/>
    <property type="match status" value="1"/>
</dbReference>
<dbReference type="Pfam" id="PF03747">
    <property type="entry name" value="ADP_ribosyl_GH"/>
    <property type="match status" value="1"/>
</dbReference>
<reference evidence="2 3" key="1">
    <citation type="journal article" date="2020" name="Syst. Appl. Microbiol.">
        <title>Alienimonas chondri sp. nov., a novel planctomycete isolated from the biofilm of the red alga Chondrus crispus.</title>
        <authorList>
            <person name="Vitorino I."/>
            <person name="Albuquerque L."/>
            <person name="Wiegand S."/>
            <person name="Kallscheuer N."/>
            <person name="da Costa M.S."/>
            <person name="Lobo-da-Cunha A."/>
            <person name="Jogler C."/>
            <person name="Lage O.M."/>
        </authorList>
    </citation>
    <scope>NUCLEOTIDE SEQUENCE [LARGE SCALE GENOMIC DNA]</scope>
    <source>
        <strain evidence="2 3">LzC2</strain>
    </source>
</reference>
<dbReference type="EMBL" id="WTPX01000170">
    <property type="protein sequence ID" value="NNJ27586.1"/>
    <property type="molecule type" value="Genomic_DNA"/>
</dbReference>
<dbReference type="InterPro" id="IPR036705">
    <property type="entry name" value="Ribosyl_crysJ1_sf"/>
</dbReference>
<protein>
    <recommendedName>
        <fullName evidence="4">ADP-ribosylglycohydrolase</fullName>
    </recommendedName>
</protein>
<dbReference type="PANTHER" id="PTHR16222:SF12">
    <property type="entry name" value="ADP-RIBOSYLGLYCOHYDROLASE-RELATED"/>
    <property type="match status" value="1"/>
</dbReference>
<dbReference type="SUPFAM" id="SSF101478">
    <property type="entry name" value="ADP-ribosylglycohydrolase"/>
    <property type="match status" value="1"/>
</dbReference>
<proteinExistence type="predicted"/>
<evidence type="ECO:0008006" key="4">
    <source>
        <dbReference type="Google" id="ProtNLM"/>
    </source>
</evidence>
<dbReference type="Proteomes" id="UP000609651">
    <property type="component" value="Unassembled WGS sequence"/>
</dbReference>
<evidence type="ECO:0000313" key="2">
    <source>
        <dbReference type="EMBL" id="NNJ27586.1"/>
    </source>
</evidence>
<name>A0ABX1VM11_9PLAN</name>